<dbReference type="InterPro" id="IPR006675">
    <property type="entry name" value="HDIG_dom"/>
</dbReference>
<dbReference type="InterPro" id="IPR052340">
    <property type="entry name" value="RNase_Y/CdgJ"/>
</dbReference>
<dbReference type="InterPro" id="IPR003607">
    <property type="entry name" value="HD/PDEase_dom"/>
</dbReference>
<dbReference type="OrthoDB" id="355331at2"/>
<protein>
    <submittedName>
        <fullName evidence="3">HDOD domain-containing protein</fullName>
    </submittedName>
</protein>
<organism evidence="3 4">
    <name type="scientific">Oleiharenicola lentus</name>
    <dbReference type="NCBI Taxonomy" id="2508720"/>
    <lineage>
        <taxon>Bacteria</taxon>
        <taxon>Pseudomonadati</taxon>
        <taxon>Verrucomicrobiota</taxon>
        <taxon>Opitutia</taxon>
        <taxon>Opitutales</taxon>
        <taxon>Opitutaceae</taxon>
        <taxon>Oleiharenicola</taxon>
    </lineage>
</organism>
<evidence type="ECO:0000313" key="3">
    <source>
        <dbReference type="EMBL" id="RXK53798.1"/>
    </source>
</evidence>
<dbReference type="PANTHER" id="PTHR33525:SF3">
    <property type="entry name" value="RIBONUCLEASE Y"/>
    <property type="match status" value="1"/>
</dbReference>
<dbReference type="Pfam" id="PF08668">
    <property type="entry name" value="HDOD"/>
    <property type="match status" value="1"/>
</dbReference>
<dbReference type="NCBIfam" id="TIGR00277">
    <property type="entry name" value="HDIG"/>
    <property type="match status" value="1"/>
</dbReference>
<accession>A0A4Q1C5T7</accession>
<dbReference type="PANTHER" id="PTHR33525">
    <property type="match status" value="1"/>
</dbReference>
<proteinExistence type="predicted"/>
<reference evidence="3 4" key="1">
    <citation type="submission" date="2019-01" db="EMBL/GenBank/DDBJ databases">
        <title>Lacunisphaera sp. strain TWA-58.</title>
        <authorList>
            <person name="Chen W.-M."/>
        </authorList>
    </citation>
    <scope>NUCLEOTIDE SEQUENCE [LARGE SCALE GENOMIC DNA]</scope>
    <source>
        <strain evidence="3 4">TWA-58</strain>
    </source>
</reference>
<name>A0A4Q1C5T7_9BACT</name>
<dbReference type="AlphaFoldDB" id="A0A4Q1C5T7"/>
<dbReference type="InterPro" id="IPR013976">
    <property type="entry name" value="HDOD"/>
</dbReference>
<dbReference type="EMBL" id="SDHX01000002">
    <property type="protein sequence ID" value="RXK53798.1"/>
    <property type="molecule type" value="Genomic_DNA"/>
</dbReference>
<comment type="caution">
    <text evidence="3">The sequence shown here is derived from an EMBL/GenBank/DDBJ whole genome shotgun (WGS) entry which is preliminary data.</text>
</comment>
<dbReference type="SUPFAM" id="SSF109604">
    <property type="entry name" value="HD-domain/PDEase-like"/>
    <property type="match status" value="1"/>
</dbReference>
<feature type="region of interest" description="Disordered" evidence="1">
    <location>
        <begin position="1"/>
        <end position="25"/>
    </location>
</feature>
<keyword evidence="4" id="KW-1185">Reference proteome</keyword>
<evidence type="ECO:0000313" key="4">
    <source>
        <dbReference type="Proteomes" id="UP000290218"/>
    </source>
</evidence>
<gene>
    <name evidence="3" type="ORF">ESB00_19135</name>
</gene>
<evidence type="ECO:0000256" key="1">
    <source>
        <dbReference type="SAM" id="MobiDB-lite"/>
    </source>
</evidence>
<feature type="domain" description="HDOD" evidence="2">
    <location>
        <begin position="137"/>
        <end position="331"/>
    </location>
</feature>
<evidence type="ECO:0000259" key="2">
    <source>
        <dbReference type="PROSITE" id="PS51833"/>
    </source>
</evidence>
<dbReference type="CDD" id="cd00077">
    <property type="entry name" value="HDc"/>
    <property type="match status" value="1"/>
</dbReference>
<dbReference type="Gene3D" id="1.10.3210.10">
    <property type="entry name" value="Hypothetical protein af1432"/>
    <property type="match status" value="1"/>
</dbReference>
<dbReference type="SMART" id="SM00471">
    <property type="entry name" value="HDc"/>
    <property type="match status" value="1"/>
</dbReference>
<sequence>MTAQTTGTGGFDSGGALMRAGGSRGDVSEPIEVSLPILMSAALSAFFRGWWVRFFLRPKPAAPTPARVEPLAKTEDAPSVARAVEAEPVAPPAMAPPAMVPSWSRSPVGVTRAPFIPVAQPALRASTLAKLATLQQIPSLQALAQGFLRAAARSDGAIEEVVAAVEKDPALCVRVLRMANSAFVASEQRIEDVATAVQMLGLQRVNTLSHALFMMRDAHNTKGGVDWRHLWMHALATAAIAEEIEKQLGREAGQQLYLAALLHDVGKIVLSTVAPEAYRAIMDKAWSSEGRLDALEAVCFGVGHSEAGVIFAQQSGLPGEVIAAIADHAEPARAEGHRLTVAVVSVANYLAKFYGLGFSGTRLEESDGDLEAQPVWAVIAEETGANPDIAGISSAVEGVVVGLKQDLLSLRDAA</sequence>
<dbReference type="Proteomes" id="UP000290218">
    <property type="component" value="Unassembled WGS sequence"/>
</dbReference>
<dbReference type="PROSITE" id="PS51833">
    <property type="entry name" value="HDOD"/>
    <property type="match status" value="1"/>
</dbReference>